<dbReference type="Proteomes" id="UP000265520">
    <property type="component" value="Unassembled WGS sequence"/>
</dbReference>
<comment type="caution">
    <text evidence="2">The sequence shown here is derived from an EMBL/GenBank/DDBJ whole genome shotgun (WGS) entry which is preliminary data.</text>
</comment>
<organism evidence="2 3">
    <name type="scientific">Trifolium medium</name>
    <dbReference type="NCBI Taxonomy" id="97028"/>
    <lineage>
        <taxon>Eukaryota</taxon>
        <taxon>Viridiplantae</taxon>
        <taxon>Streptophyta</taxon>
        <taxon>Embryophyta</taxon>
        <taxon>Tracheophyta</taxon>
        <taxon>Spermatophyta</taxon>
        <taxon>Magnoliopsida</taxon>
        <taxon>eudicotyledons</taxon>
        <taxon>Gunneridae</taxon>
        <taxon>Pentapetalae</taxon>
        <taxon>rosids</taxon>
        <taxon>fabids</taxon>
        <taxon>Fabales</taxon>
        <taxon>Fabaceae</taxon>
        <taxon>Papilionoideae</taxon>
        <taxon>50 kb inversion clade</taxon>
        <taxon>NPAAA clade</taxon>
        <taxon>Hologalegina</taxon>
        <taxon>IRL clade</taxon>
        <taxon>Trifolieae</taxon>
        <taxon>Trifolium</taxon>
    </lineage>
</organism>
<accession>A0A392QMF8</accession>
<keyword evidence="3" id="KW-1185">Reference proteome</keyword>
<protein>
    <submittedName>
        <fullName evidence="2">Uncharacterized protein</fullName>
    </submittedName>
</protein>
<proteinExistence type="predicted"/>
<keyword evidence="1" id="KW-0472">Membrane</keyword>
<evidence type="ECO:0000313" key="2">
    <source>
        <dbReference type="EMBL" id="MCI25571.1"/>
    </source>
</evidence>
<dbReference type="EMBL" id="LXQA010147976">
    <property type="protein sequence ID" value="MCI25571.1"/>
    <property type="molecule type" value="Genomic_DNA"/>
</dbReference>
<feature type="transmembrane region" description="Helical" evidence="1">
    <location>
        <begin position="96"/>
        <end position="116"/>
    </location>
</feature>
<name>A0A392QMF8_9FABA</name>
<sequence length="123" mass="13055">SGAALLSGELFRFTVVDRASLILICLLLLSAPESCCCCGFGLCWFGFCAGADLVSCAGADLDFASTICCCFPAGVVVWCESGGLVRFCCCGGEPRFGVVVVAAEVFGVTVVVLKALRWWMRWF</sequence>
<evidence type="ECO:0000313" key="3">
    <source>
        <dbReference type="Proteomes" id="UP000265520"/>
    </source>
</evidence>
<keyword evidence="1" id="KW-1133">Transmembrane helix</keyword>
<evidence type="ECO:0000256" key="1">
    <source>
        <dbReference type="SAM" id="Phobius"/>
    </source>
</evidence>
<keyword evidence="1" id="KW-0812">Transmembrane</keyword>
<feature type="non-terminal residue" evidence="2">
    <location>
        <position position="1"/>
    </location>
</feature>
<dbReference type="AlphaFoldDB" id="A0A392QMF8"/>
<reference evidence="2 3" key="1">
    <citation type="journal article" date="2018" name="Front. Plant Sci.">
        <title>Red Clover (Trifolium pratense) and Zigzag Clover (T. medium) - A Picture of Genomic Similarities and Differences.</title>
        <authorList>
            <person name="Dluhosova J."/>
            <person name="Istvanek J."/>
            <person name="Nedelnik J."/>
            <person name="Repkova J."/>
        </authorList>
    </citation>
    <scope>NUCLEOTIDE SEQUENCE [LARGE SCALE GENOMIC DNA]</scope>
    <source>
        <strain evidence="3">cv. 10/8</strain>
        <tissue evidence="2">Leaf</tissue>
    </source>
</reference>